<protein>
    <submittedName>
        <fullName evidence="6">Transcriptional regulator, LysR family</fullName>
    </submittedName>
</protein>
<dbReference type="SUPFAM" id="SSF53850">
    <property type="entry name" value="Periplasmic binding protein-like II"/>
    <property type="match status" value="1"/>
</dbReference>
<dbReference type="InterPro" id="IPR036388">
    <property type="entry name" value="WH-like_DNA-bd_sf"/>
</dbReference>
<dbReference type="Pfam" id="PF00126">
    <property type="entry name" value="HTH_1"/>
    <property type="match status" value="1"/>
</dbReference>
<dbReference type="InterPro" id="IPR036390">
    <property type="entry name" value="WH_DNA-bd_sf"/>
</dbReference>
<dbReference type="Pfam" id="PF03466">
    <property type="entry name" value="LysR_substrate"/>
    <property type="match status" value="1"/>
</dbReference>
<sequence length="292" mass="32618">MNIHHLELFYYVARFGGISEAVRNIPYGIQQPAVSGQIAQLEEFLGATLFHRRPFSLTPPGEKLYNFIKPFFSGLDALSTELQGGTTHQVRIGSSDVVLRDHLPELLQTLKKKFPQVKVALREGYQPELEAMLQKQDIDLAITLMEKKAPAGLQTQALLELPLILMVDKESPIASAEELWKRDRIQEPLICLPESEAICKNFQQGLSRLGVDWFPSIEVSSVDLIQTYVTSGFGIGLTVSIPKTKLSPKVRTIPLPNFAPVIMGALWRGKLSPPVQLILEELQRRARVLSSV</sequence>
<accession>B9XBV2</accession>
<dbReference type="Gene3D" id="3.40.190.10">
    <property type="entry name" value="Periplasmic binding protein-like II"/>
    <property type="match status" value="2"/>
</dbReference>
<dbReference type="RefSeq" id="WP_007413300.1">
    <property type="nucleotide sequence ID" value="NZ_ABOX02000004.1"/>
</dbReference>
<dbReference type="InterPro" id="IPR005119">
    <property type="entry name" value="LysR_subst-bd"/>
</dbReference>
<dbReference type="OrthoDB" id="9785745at2"/>
<dbReference type="PROSITE" id="PS50931">
    <property type="entry name" value="HTH_LYSR"/>
    <property type="match status" value="1"/>
</dbReference>
<evidence type="ECO:0000313" key="6">
    <source>
        <dbReference type="EMBL" id="EEF62420.1"/>
    </source>
</evidence>
<proteinExistence type="inferred from homology"/>
<evidence type="ECO:0000259" key="5">
    <source>
        <dbReference type="PROSITE" id="PS50931"/>
    </source>
</evidence>
<dbReference type="GO" id="GO:0003700">
    <property type="term" value="F:DNA-binding transcription factor activity"/>
    <property type="evidence" value="ECO:0007669"/>
    <property type="project" value="InterPro"/>
</dbReference>
<dbReference type="GO" id="GO:0005829">
    <property type="term" value="C:cytosol"/>
    <property type="evidence" value="ECO:0007669"/>
    <property type="project" value="TreeGrafter"/>
</dbReference>
<evidence type="ECO:0000256" key="1">
    <source>
        <dbReference type="ARBA" id="ARBA00009437"/>
    </source>
</evidence>
<gene>
    <name evidence="6" type="ORF">Cflav_PD5055</name>
</gene>
<evidence type="ECO:0000256" key="2">
    <source>
        <dbReference type="ARBA" id="ARBA00023015"/>
    </source>
</evidence>
<name>B9XBV2_PEDPL</name>
<dbReference type="PANTHER" id="PTHR30419">
    <property type="entry name" value="HTH-TYPE TRANSCRIPTIONAL REGULATOR YBHD"/>
    <property type="match status" value="1"/>
</dbReference>
<comment type="similarity">
    <text evidence="1">Belongs to the LysR transcriptional regulatory family.</text>
</comment>
<evidence type="ECO:0000256" key="4">
    <source>
        <dbReference type="ARBA" id="ARBA00023163"/>
    </source>
</evidence>
<dbReference type="SUPFAM" id="SSF46785">
    <property type="entry name" value="Winged helix' DNA-binding domain"/>
    <property type="match status" value="1"/>
</dbReference>
<feature type="domain" description="HTH lysR-type" evidence="5">
    <location>
        <begin position="1"/>
        <end position="58"/>
    </location>
</feature>
<dbReference type="InterPro" id="IPR000847">
    <property type="entry name" value="LysR_HTH_N"/>
</dbReference>
<keyword evidence="4" id="KW-0804">Transcription</keyword>
<keyword evidence="7" id="KW-1185">Reference proteome</keyword>
<comment type="caution">
    <text evidence="6">The sequence shown here is derived from an EMBL/GenBank/DDBJ whole genome shotgun (WGS) entry which is preliminary data.</text>
</comment>
<dbReference type="STRING" id="320771.Cflav_PD5055"/>
<dbReference type="Proteomes" id="UP000003688">
    <property type="component" value="Unassembled WGS sequence"/>
</dbReference>
<reference evidence="6 7" key="1">
    <citation type="journal article" date="2011" name="J. Bacteriol.">
        <title>Genome sequence of 'Pedosphaera parvula' Ellin514, an aerobic Verrucomicrobial isolate from pasture soil.</title>
        <authorList>
            <person name="Kant R."/>
            <person name="van Passel M.W."/>
            <person name="Sangwan P."/>
            <person name="Palva A."/>
            <person name="Lucas S."/>
            <person name="Copeland A."/>
            <person name="Lapidus A."/>
            <person name="Glavina Del Rio T."/>
            <person name="Dalin E."/>
            <person name="Tice H."/>
            <person name="Bruce D."/>
            <person name="Goodwin L."/>
            <person name="Pitluck S."/>
            <person name="Chertkov O."/>
            <person name="Larimer F.W."/>
            <person name="Land M.L."/>
            <person name="Hauser L."/>
            <person name="Brettin T.S."/>
            <person name="Detter J.C."/>
            <person name="Han S."/>
            <person name="de Vos W.M."/>
            <person name="Janssen P.H."/>
            <person name="Smidt H."/>
        </authorList>
    </citation>
    <scope>NUCLEOTIDE SEQUENCE [LARGE SCALE GENOMIC DNA]</scope>
    <source>
        <strain evidence="6 7">Ellin514</strain>
    </source>
</reference>
<dbReference type="GO" id="GO:0003677">
    <property type="term" value="F:DNA binding"/>
    <property type="evidence" value="ECO:0007669"/>
    <property type="project" value="UniProtKB-KW"/>
</dbReference>
<dbReference type="AlphaFoldDB" id="B9XBV2"/>
<dbReference type="EMBL" id="ABOX02000004">
    <property type="protein sequence ID" value="EEF62420.1"/>
    <property type="molecule type" value="Genomic_DNA"/>
</dbReference>
<dbReference type="CDD" id="cd05466">
    <property type="entry name" value="PBP2_LTTR_substrate"/>
    <property type="match status" value="1"/>
</dbReference>
<keyword evidence="2" id="KW-0805">Transcription regulation</keyword>
<dbReference type="Gene3D" id="1.10.10.10">
    <property type="entry name" value="Winged helix-like DNA-binding domain superfamily/Winged helix DNA-binding domain"/>
    <property type="match status" value="1"/>
</dbReference>
<dbReference type="InterPro" id="IPR050950">
    <property type="entry name" value="HTH-type_LysR_regulators"/>
</dbReference>
<evidence type="ECO:0000256" key="3">
    <source>
        <dbReference type="ARBA" id="ARBA00023125"/>
    </source>
</evidence>
<evidence type="ECO:0000313" key="7">
    <source>
        <dbReference type="Proteomes" id="UP000003688"/>
    </source>
</evidence>
<organism evidence="6 7">
    <name type="scientific">Pedosphaera parvula (strain Ellin514)</name>
    <dbReference type="NCBI Taxonomy" id="320771"/>
    <lineage>
        <taxon>Bacteria</taxon>
        <taxon>Pseudomonadati</taxon>
        <taxon>Verrucomicrobiota</taxon>
        <taxon>Pedosphaerae</taxon>
        <taxon>Pedosphaerales</taxon>
        <taxon>Pedosphaeraceae</taxon>
        <taxon>Pedosphaera</taxon>
    </lineage>
</organism>
<keyword evidence="3" id="KW-0238">DNA-binding</keyword>